<dbReference type="GO" id="GO:0004497">
    <property type="term" value="F:monooxygenase activity"/>
    <property type="evidence" value="ECO:0007669"/>
    <property type="project" value="UniProtKB-KW"/>
</dbReference>
<evidence type="ECO:0000256" key="3">
    <source>
        <dbReference type="ARBA" id="ARBA00023002"/>
    </source>
</evidence>
<dbReference type="EMBL" id="QMKK01000054">
    <property type="protein sequence ID" value="RAX38560.1"/>
    <property type="molecule type" value="Genomic_DNA"/>
</dbReference>
<dbReference type="Proteomes" id="UP000251205">
    <property type="component" value="Unassembled WGS sequence"/>
</dbReference>
<keyword evidence="3" id="KW-0560">Oxidoreductase</keyword>
<dbReference type="PANTHER" id="PTHR30137">
    <property type="entry name" value="LUCIFERASE-LIKE MONOOXYGENASE"/>
    <property type="match status" value="1"/>
</dbReference>
<keyword evidence="2" id="KW-0285">Flavoprotein</keyword>
<evidence type="ECO:0000256" key="1">
    <source>
        <dbReference type="ARBA" id="ARBA00010426"/>
    </source>
</evidence>
<comment type="similarity">
    <text evidence="1">Belongs to the bacterial luciferase oxidoreductase family.</text>
</comment>
<gene>
    <name evidence="6" type="ORF">DQ393_28650</name>
</gene>
<dbReference type="SUPFAM" id="SSF51679">
    <property type="entry name" value="Bacterial luciferase-like"/>
    <property type="match status" value="1"/>
</dbReference>
<dbReference type="InterPro" id="IPR050766">
    <property type="entry name" value="Bact_Lucif_Oxidored"/>
</dbReference>
<evidence type="ECO:0000313" key="6">
    <source>
        <dbReference type="EMBL" id="RAX38560.1"/>
    </source>
</evidence>
<evidence type="ECO:0000313" key="7">
    <source>
        <dbReference type="Proteomes" id="UP000251205"/>
    </source>
</evidence>
<dbReference type="Pfam" id="PF00296">
    <property type="entry name" value="Bac_luciferase"/>
    <property type="match status" value="1"/>
</dbReference>
<name>A0A329YDP8_RHITR</name>
<comment type="caution">
    <text evidence="6">The sequence shown here is derived from an EMBL/GenBank/DDBJ whole genome shotgun (WGS) entry which is preliminary data.</text>
</comment>
<dbReference type="PANTHER" id="PTHR30137:SF16">
    <property type="entry name" value="BLL0895 PROTEIN"/>
    <property type="match status" value="1"/>
</dbReference>
<dbReference type="InterPro" id="IPR011251">
    <property type="entry name" value="Luciferase-like_dom"/>
</dbReference>
<dbReference type="InterPro" id="IPR036661">
    <property type="entry name" value="Luciferase-like_sf"/>
</dbReference>
<evidence type="ECO:0000259" key="5">
    <source>
        <dbReference type="Pfam" id="PF00296"/>
    </source>
</evidence>
<organism evidence="6 7">
    <name type="scientific">Rhizobium tropici</name>
    <dbReference type="NCBI Taxonomy" id="398"/>
    <lineage>
        <taxon>Bacteria</taxon>
        <taxon>Pseudomonadati</taxon>
        <taxon>Pseudomonadota</taxon>
        <taxon>Alphaproteobacteria</taxon>
        <taxon>Hyphomicrobiales</taxon>
        <taxon>Rhizobiaceae</taxon>
        <taxon>Rhizobium/Agrobacterium group</taxon>
        <taxon>Rhizobium</taxon>
    </lineage>
</organism>
<protein>
    <submittedName>
        <fullName evidence="6">LLM class flavin-dependent oxidoreductase</fullName>
    </submittedName>
</protein>
<keyword evidence="4" id="KW-0503">Monooxygenase</keyword>
<dbReference type="InterPro" id="IPR020020">
    <property type="entry name" value="Luciferase-type_oxidoreductase"/>
</dbReference>
<dbReference type="AlphaFoldDB" id="A0A329YDP8"/>
<dbReference type="OrthoDB" id="7239898at2"/>
<dbReference type="Gene3D" id="3.20.20.30">
    <property type="entry name" value="Luciferase-like domain"/>
    <property type="match status" value="1"/>
</dbReference>
<sequence>MPEAIGSRRNVVFHPDRLSFGIVLPAQKRTLTDVRFDDQLGVAVQADVLGFDALWVRDVPLNSESYPDPIGHADPWVFLGALAASTSRIALATGAIVLPLRHPLHIAKAALSMASLSKGRFILGLGSGDRPTEYSVFGKDIENRKTLFQSHWERLAAALSPDQQIIDDDGRPREEFAIRPHLQQASVPMVAVGSSSQSLEWIARHATAWMTYYRPLSVQKDRLGLWHNAQTKVATDFRGFGQSMVLDLLDKSDAPYEEVNLGGRTGRRGLIETLSAMREAGIHHVAFNLIAQGRPPGDVMEELAADILPAMR</sequence>
<feature type="domain" description="Luciferase-like" evidence="5">
    <location>
        <begin position="20"/>
        <end position="223"/>
    </location>
</feature>
<evidence type="ECO:0000256" key="4">
    <source>
        <dbReference type="ARBA" id="ARBA00023033"/>
    </source>
</evidence>
<dbReference type="GO" id="GO:0005829">
    <property type="term" value="C:cytosol"/>
    <property type="evidence" value="ECO:0007669"/>
    <property type="project" value="TreeGrafter"/>
</dbReference>
<dbReference type="GO" id="GO:0016705">
    <property type="term" value="F:oxidoreductase activity, acting on paired donors, with incorporation or reduction of molecular oxygen"/>
    <property type="evidence" value="ECO:0007669"/>
    <property type="project" value="InterPro"/>
</dbReference>
<reference evidence="6 7" key="1">
    <citation type="submission" date="2018-06" db="EMBL/GenBank/DDBJ databases">
        <title>Whole Genome Sequence of an efficient microsymbiont, Rhizobium tropici.</title>
        <authorList>
            <person name="Srinivasan R."/>
            <person name="Singh H.V."/>
            <person name="Srivastava R."/>
            <person name="Kumari B."/>
            <person name="Radhakrishna A."/>
        </authorList>
    </citation>
    <scope>NUCLEOTIDE SEQUENCE [LARGE SCALE GENOMIC DNA]</scope>
    <source>
        <strain evidence="6 7">IGFRI Rhizo-19</strain>
    </source>
</reference>
<proteinExistence type="inferred from homology"/>
<accession>A0A329YDP8</accession>
<evidence type="ECO:0000256" key="2">
    <source>
        <dbReference type="ARBA" id="ARBA00022630"/>
    </source>
</evidence>
<dbReference type="NCBIfam" id="TIGR03571">
    <property type="entry name" value="lucif_BA3436"/>
    <property type="match status" value="1"/>
</dbReference>